<dbReference type="NCBIfam" id="TIGR00360">
    <property type="entry name" value="ComEC_N-term"/>
    <property type="match status" value="1"/>
</dbReference>
<proteinExistence type="predicted"/>
<dbReference type="AlphaFoldDB" id="A0A2M8KY22"/>
<feature type="transmembrane region" description="Helical" evidence="6">
    <location>
        <begin position="59"/>
        <end position="77"/>
    </location>
</feature>
<comment type="subcellular location">
    <subcellularLocation>
        <location evidence="1">Cell membrane</location>
        <topology evidence="1">Multi-pass membrane protein</topology>
    </subcellularLocation>
</comment>
<evidence type="ECO:0000259" key="7">
    <source>
        <dbReference type="Pfam" id="PF03772"/>
    </source>
</evidence>
<evidence type="ECO:0000259" key="8">
    <source>
        <dbReference type="Pfam" id="PF13567"/>
    </source>
</evidence>
<dbReference type="EMBL" id="PFEF01000003">
    <property type="protein sequence ID" value="PJE64782.1"/>
    <property type="molecule type" value="Genomic_DNA"/>
</dbReference>
<evidence type="ECO:0000256" key="3">
    <source>
        <dbReference type="ARBA" id="ARBA00022692"/>
    </source>
</evidence>
<evidence type="ECO:0000313" key="10">
    <source>
        <dbReference type="Proteomes" id="UP000229098"/>
    </source>
</evidence>
<gene>
    <name evidence="9" type="ORF">COU90_00755</name>
</gene>
<keyword evidence="3 6" id="KW-0812">Transmembrane</keyword>
<protein>
    <recommendedName>
        <fullName evidence="11">ComEC/Rec2-related protein domain-containing protein</fullName>
    </recommendedName>
</protein>
<feature type="transmembrane region" description="Helical" evidence="6">
    <location>
        <begin position="253"/>
        <end position="274"/>
    </location>
</feature>
<evidence type="ECO:0000313" key="9">
    <source>
        <dbReference type="EMBL" id="PJE64782.1"/>
    </source>
</evidence>
<evidence type="ECO:0000256" key="4">
    <source>
        <dbReference type="ARBA" id="ARBA00022989"/>
    </source>
</evidence>
<dbReference type="PANTHER" id="PTHR30619:SF7">
    <property type="entry name" value="BETA-LACTAMASE DOMAIN PROTEIN"/>
    <property type="match status" value="1"/>
</dbReference>
<accession>A0A2M8KY22</accession>
<dbReference type="InterPro" id="IPR052159">
    <property type="entry name" value="Competence_DNA_uptake"/>
</dbReference>
<dbReference type="Pfam" id="PF13567">
    <property type="entry name" value="DUF4131"/>
    <property type="match status" value="1"/>
</dbReference>
<evidence type="ECO:0000256" key="1">
    <source>
        <dbReference type="ARBA" id="ARBA00004651"/>
    </source>
</evidence>
<feature type="domain" description="ComEC/Rec2-related protein" evidence="7">
    <location>
        <begin position="235"/>
        <end position="498"/>
    </location>
</feature>
<feature type="transmembrane region" description="Helical" evidence="6">
    <location>
        <begin position="389"/>
        <end position="408"/>
    </location>
</feature>
<dbReference type="InterPro" id="IPR025405">
    <property type="entry name" value="DUF4131"/>
</dbReference>
<feature type="transmembrane region" description="Helical" evidence="6">
    <location>
        <begin position="478"/>
        <end position="498"/>
    </location>
</feature>
<comment type="caution">
    <text evidence="9">The sequence shown here is derived from an EMBL/GenBank/DDBJ whole genome shotgun (WGS) entry which is preliminary data.</text>
</comment>
<dbReference type="InterPro" id="IPR004477">
    <property type="entry name" value="ComEC_N"/>
</dbReference>
<organism evidence="9 10">
    <name type="scientific">Candidatus Ryanbacteria bacterium CG10_big_fil_rev_8_21_14_0_10_43_42</name>
    <dbReference type="NCBI Taxonomy" id="1974864"/>
    <lineage>
        <taxon>Bacteria</taxon>
        <taxon>Candidatus Ryaniibacteriota</taxon>
    </lineage>
</organism>
<keyword evidence="2" id="KW-1003">Cell membrane</keyword>
<dbReference type="PANTHER" id="PTHR30619">
    <property type="entry name" value="DNA INTERNALIZATION/COMPETENCE PROTEIN COMEC/REC2"/>
    <property type="match status" value="1"/>
</dbReference>
<feature type="transmembrane region" description="Helical" evidence="6">
    <location>
        <begin position="30"/>
        <end position="47"/>
    </location>
</feature>
<keyword evidence="4 6" id="KW-1133">Transmembrane helix</keyword>
<feature type="transmembrane region" description="Helical" evidence="6">
    <location>
        <begin position="414"/>
        <end position="434"/>
    </location>
</feature>
<dbReference type="GO" id="GO:0005886">
    <property type="term" value="C:plasma membrane"/>
    <property type="evidence" value="ECO:0007669"/>
    <property type="project" value="UniProtKB-SubCell"/>
</dbReference>
<feature type="transmembrane region" description="Helical" evidence="6">
    <location>
        <begin position="281"/>
        <end position="299"/>
    </location>
</feature>
<dbReference type="Pfam" id="PF03772">
    <property type="entry name" value="Competence"/>
    <property type="match status" value="1"/>
</dbReference>
<evidence type="ECO:0008006" key="11">
    <source>
        <dbReference type="Google" id="ProtNLM"/>
    </source>
</evidence>
<keyword evidence="5 6" id="KW-0472">Membrane</keyword>
<evidence type="ECO:0000256" key="5">
    <source>
        <dbReference type="ARBA" id="ARBA00023136"/>
    </source>
</evidence>
<feature type="transmembrane region" description="Helical" evidence="6">
    <location>
        <begin position="358"/>
        <end position="377"/>
    </location>
</feature>
<feature type="domain" description="DUF4131" evidence="8">
    <location>
        <begin position="33"/>
        <end position="192"/>
    </location>
</feature>
<feature type="transmembrane region" description="Helical" evidence="6">
    <location>
        <begin position="7"/>
        <end position="24"/>
    </location>
</feature>
<feature type="transmembrane region" description="Helical" evidence="6">
    <location>
        <begin position="305"/>
        <end position="322"/>
    </location>
</feature>
<reference evidence="10" key="1">
    <citation type="submission" date="2017-09" db="EMBL/GenBank/DDBJ databases">
        <title>Depth-based differentiation of microbial function through sediment-hosted aquifers and enrichment of novel symbionts in the deep terrestrial subsurface.</title>
        <authorList>
            <person name="Probst A.J."/>
            <person name="Ladd B."/>
            <person name="Jarett J.K."/>
            <person name="Geller-Mcgrath D.E."/>
            <person name="Sieber C.M.K."/>
            <person name="Emerson J.B."/>
            <person name="Anantharaman K."/>
            <person name="Thomas B.C."/>
            <person name="Malmstrom R."/>
            <person name="Stieglmeier M."/>
            <person name="Klingl A."/>
            <person name="Woyke T."/>
            <person name="Ryan C.M."/>
            <person name="Banfield J.F."/>
        </authorList>
    </citation>
    <scope>NUCLEOTIDE SEQUENCE [LARGE SCALE GENOMIC DNA]</scope>
</reference>
<dbReference type="Proteomes" id="UP000229098">
    <property type="component" value="Unassembled WGS sequence"/>
</dbReference>
<evidence type="ECO:0000256" key="2">
    <source>
        <dbReference type="ARBA" id="ARBA00022475"/>
    </source>
</evidence>
<sequence>MSKARVFLYLLFCFMGGVAIASFLSVPKNILYGLFSAGSGIFVYGIGKEIGFAKRILSVWIFAGLVLLSIGIGIYRFQDNVSHKNESGIHVYISPGKKSIVGTIIDEPEVREKNTRFLLRAEIIESEEIKNSTNVTGNILIFANRYGDYTYGDSIRITGELQQPESFDDFDYPAYLARNDIYTLMYYPDIERTGESAKKGIEENIKRYLFLAKKELEHNIERMLPEPHAAFMKGLLLGSRASMPEWLLDGFRSVGVIHIIALSGFNITIISSALTRFIRLFFIRSSVTFWVSLVCIAFFTIMVGASASIVRAALMGVIVLLARMEGRRYKAPNALIFTGALMIFHNPAILRFDIAFQLSFMATVGLMYVSPTLEAYANRVPSLYGMRDILLSTFAAQITVLPLIMYYFGTVSLISPIANILILIAVPLTMALGFLGALTGFISTIASMAVGSISYIFLEYQIRVVKVLSAVPFADIHMGTIPFAIVIVLYGILWCGIYKPWIKVISKR</sequence>
<evidence type="ECO:0000256" key="6">
    <source>
        <dbReference type="SAM" id="Phobius"/>
    </source>
</evidence>
<name>A0A2M8KY22_9BACT</name>